<evidence type="ECO:0000313" key="12">
    <source>
        <dbReference type="Proteomes" id="UP000058446"/>
    </source>
</evidence>
<dbReference type="InterPro" id="IPR005662">
    <property type="entry name" value="GTPase_Era-like"/>
</dbReference>
<feature type="region of interest" description="G1" evidence="7">
    <location>
        <begin position="35"/>
        <end position="42"/>
    </location>
</feature>
<accession>A0A0K2H143</accession>
<dbReference type="OrthoDB" id="9805918at2"/>
<proteinExistence type="inferred from homology"/>
<feature type="region of interest" description="G3" evidence="7">
    <location>
        <begin position="82"/>
        <end position="85"/>
    </location>
</feature>
<organism evidence="11 12">
    <name type="scientific">Corynebacterium lactis RW2-5</name>
    <dbReference type="NCBI Taxonomy" id="1408189"/>
    <lineage>
        <taxon>Bacteria</taxon>
        <taxon>Bacillati</taxon>
        <taxon>Actinomycetota</taxon>
        <taxon>Actinomycetes</taxon>
        <taxon>Mycobacteriales</taxon>
        <taxon>Corynebacteriaceae</taxon>
        <taxon>Corynebacterium</taxon>
    </lineage>
</organism>
<dbReference type="EMBL" id="CP006841">
    <property type="protein sequence ID" value="ALA67752.1"/>
    <property type="molecule type" value="Genomic_DNA"/>
</dbReference>
<evidence type="ECO:0000256" key="5">
    <source>
        <dbReference type="ARBA" id="ARBA00023134"/>
    </source>
</evidence>
<dbReference type="InterPro" id="IPR004044">
    <property type="entry name" value="KH_dom_type_2"/>
</dbReference>
<dbReference type="InterPro" id="IPR009019">
    <property type="entry name" value="KH_sf_prok-type"/>
</dbReference>
<evidence type="ECO:0000256" key="3">
    <source>
        <dbReference type="ARBA" id="ARBA00022741"/>
    </source>
</evidence>
<dbReference type="GO" id="GO:0000028">
    <property type="term" value="P:ribosomal small subunit assembly"/>
    <property type="evidence" value="ECO:0007669"/>
    <property type="project" value="TreeGrafter"/>
</dbReference>
<evidence type="ECO:0000256" key="2">
    <source>
        <dbReference type="ARBA" id="ARBA00020484"/>
    </source>
</evidence>
<dbReference type="Gene3D" id="3.40.50.300">
    <property type="entry name" value="P-loop containing nucleotide triphosphate hydrolases"/>
    <property type="match status" value="1"/>
</dbReference>
<dbReference type="Gene3D" id="3.30.300.20">
    <property type="match status" value="1"/>
</dbReference>
<keyword evidence="6" id="KW-0699">rRNA-binding</keyword>
<dbReference type="PANTHER" id="PTHR42698:SF1">
    <property type="entry name" value="GTPASE ERA, MITOCHONDRIAL"/>
    <property type="match status" value="1"/>
</dbReference>
<comment type="function">
    <text evidence="6">An essential GTPase that binds both GDP and GTP, with rapid nucleotide exchange. Plays a role in 16S rRNA processing and 30S ribosomal subunit biogenesis and possibly also in cell cycle regulation and energy metabolism.</text>
</comment>
<name>A0A0K2H143_9CORY</name>
<keyword evidence="6" id="KW-0472">Membrane</keyword>
<dbReference type="SUPFAM" id="SSF54814">
    <property type="entry name" value="Prokaryotic type KH domain (KH-domain type II)"/>
    <property type="match status" value="1"/>
</dbReference>
<dbReference type="Proteomes" id="UP000058446">
    <property type="component" value="Chromosome"/>
</dbReference>
<evidence type="ECO:0000259" key="9">
    <source>
        <dbReference type="PROSITE" id="PS50823"/>
    </source>
</evidence>
<dbReference type="GO" id="GO:0005886">
    <property type="term" value="C:plasma membrane"/>
    <property type="evidence" value="ECO:0007669"/>
    <property type="project" value="UniProtKB-SubCell"/>
</dbReference>
<dbReference type="GO" id="GO:0003924">
    <property type="term" value="F:GTPase activity"/>
    <property type="evidence" value="ECO:0007669"/>
    <property type="project" value="UniProtKB-UniRule"/>
</dbReference>
<feature type="binding site" evidence="6">
    <location>
        <begin position="82"/>
        <end position="86"/>
    </location>
    <ligand>
        <name>GTP</name>
        <dbReference type="ChEBI" id="CHEBI:37565"/>
    </ligand>
</feature>
<keyword evidence="6" id="KW-1003">Cell membrane</keyword>
<dbReference type="GO" id="GO:0005829">
    <property type="term" value="C:cytosol"/>
    <property type="evidence" value="ECO:0007669"/>
    <property type="project" value="TreeGrafter"/>
</dbReference>
<dbReference type="InterPro" id="IPR015946">
    <property type="entry name" value="KH_dom-like_a/b"/>
</dbReference>
<dbReference type="InterPro" id="IPR027417">
    <property type="entry name" value="P-loop_NTPase"/>
</dbReference>
<dbReference type="PRINTS" id="PR00326">
    <property type="entry name" value="GTP1OBG"/>
</dbReference>
<evidence type="ECO:0000313" key="11">
    <source>
        <dbReference type="EMBL" id="ALA67752.1"/>
    </source>
</evidence>
<dbReference type="InterPro" id="IPR005225">
    <property type="entry name" value="Small_GTP-bd"/>
</dbReference>
<comment type="similarity">
    <text evidence="1 6 7 8">Belongs to the TRAFAC class TrmE-Era-EngA-EngB-Septin-like GTPase superfamily. Era GTPase family.</text>
</comment>
<evidence type="ECO:0000256" key="8">
    <source>
        <dbReference type="RuleBase" id="RU003761"/>
    </source>
</evidence>
<dbReference type="Pfam" id="PF01926">
    <property type="entry name" value="MMR_HSR1"/>
    <property type="match status" value="1"/>
</dbReference>
<evidence type="ECO:0000256" key="6">
    <source>
        <dbReference type="HAMAP-Rule" id="MF_00367"/>
    </source>
</evidence>
<feature type="domain" description="Era-type G" evidence="10">
    <location>
        <begin position="27"/>
        <end position="195"/>
    </location>
</feature>
<dbReference type="PATRIC" id="fig|1408189.4.peg.1704"/>
<dbReference type="PROSITE" id="PS51713">
    <property type="entry name" value="G_ERA"/>
    <property type="match status" value="1"/>
</dbReference>
<dbReference type="Pfam" id="PF07650">
    <property type="entry name" value="KH_2"/>
    <property type="match status" value="1"/>
</dbReference>
<evidence type="ECO:0000256" key="4">
    <source>
        <dbReference type="ARBA" id="ARBA00022884"/>
    </source>
</evidence>
<dbReference type="STRING" id="1408189.CLAC_08520"/>
<feature type="domain" description="KH type-2" evidence="9">
    <location>
        <begin position="226"/>
        <end position="305"/>
    </location>
</feature>
<feature type="region of interest" description="G4" evidence="7">
    <location>
        <begin position="144"/>
        <end position="147"/>
    </location>
</feature>
<sequence>MGNLDDMLSAAGMGGEADDYSAPEGFRSGFVSIVGRPNTGKSTLTNALVGEKIAITANQPETTRHPVRGVVHRDNCQIVVVDTPGLHKPRTLLGERLNDMVHETYSDVDLVALVIPADEKLGPGDRWIYENVSKQCKNIMGIVSKTDKVSRDTIIERLIELQELLGPDAELVPMSSVSGENINTLVEVMGSLLPEGPRLYPTGHVTDEDRDTRMAELIREAALGGLRDELPHSVAVQIDEVLPNEDREGVLDVHAVIYVERPGQKTILMGRDGRRMGTTIHKARKELIALLGQNVYLDLRIKVLKDWQSDPKSLGRLGF</sequence>
<dbReference type="SUPFAM" id="SSF52540">
    <property type="entry name" value="P-loop containing nucleoside triphosphate hydrolases"/>
    <property type="match status" value="1"/>
</dbReference>
<dbReference type="CDD" id="cd04163">
    <property type="entry name" value="Era"/>
    <property type="match status" value="1"/>
</dbReference>
<feature type="region of interest" description="G2" evidence="7">
    <location>
        <begin position="61"/>
        <end position="65"/>
    </location>
</feature>
<evidence type="ECO:0000256" key="7">
    <source>
        <dbReference type="PROSITE-ProRule" id="PRU01050"/>
    </source>
</evidence>
<keyword evidence="6" id="KW-0963">Cytoplasm</keyword>
<evidence type="ECO:0000256" key="1">
    <source>
        <dbReference type="ARBA" id="ARBA00007921"/>
    </source>
</evidence>
<feature type="region of interest" description="G5" evidence="7">
    <location>
        <begin position="174"/>
        <end position="176"/>
    </location>
</feature>
<gene>
    <name evidence="6" type="primary">era</name>
    <name evidence="11" type="ORF">CLAC_08520</name>
</gene>
<dbReference type="NCBIfam" id="TIGR00436">
    <property type="entry name" value="era"/>
    <property type="match status" value="1"/>
</dbReference>
<dbReference type="PANTHER" id="PTHR42698">
    <property type="entry name" value="GTPASE ERA"/>
    <property type="match status" value="1"/>
</dbReference>
<dbReference type="GO" id="GO:0005525">
    <property type="term" value="F:GTP binding"/>
    <property type="evidence" value="ECO:0007669"/>
    <property type="project" value="UniProtKB-UniRule"/>
</dbReference>
<comment type="subcellular location">
    <subcellularLocation>
        <location evidence="6">Cytoplasm</location>
    </subcellularLocation>
    <subcellularLocation>
        <location evidence="6">Cell membrane</location>
        <topology evidence="6">Peripheral membrane protein</topology>
    </subcellularLocation>
</comment>
<dbReference type="GO" id="GO:0043024">
    <property type="term" value="F:ribosomal small subunit binding"/>
    <property type="evidence" value="ECO:0007669"/>
    <property type="project" value="TreeGrafter"/>
</dbReference>
<dbReference type="InterPro" id="IPR006073">
    <property type="entry name" value="GTP-bd"/>
</dbReference>
<feature type="binding site" evidence="6">
    <location>
        <begin position="144"/>
        <end position="147"/>
    </location>
    <ligand>
        <name>GTP</name>
        <dbReference type="ChEBI" id="CHEBI:37565"/>
    </ligand>
</feature>
<comment type="subunit">
    <text evidence="6">Monomer.</text>
</comment>
<feature type="binding site" evidence="6">
    <location>
        <begin position="35"/>
        <end position="42"/>
    </location>
    <ligand>
        <name>GTP</name>
        <dbReference type="ChEBI" id="CHEBI:37565"/>
    </ligand>
</feature>
<dbReference type="CDD" id="cd22534">
    <property type="entry name" value="KH-II_Era"/>
    <property type="match status" value="1"/>
</dbReference>
<dbReference type="AlphaFoldDB" id="A0A0K2H143"/>
<dbReference type="KEGG" id="clw:CLAC_08520"/>
<reference evidence="11 12" key="1">
    <citation type="submission" date="2013-10" db="EMBL/GenBank/DDBJ databases">
        <title>Complete genome sequence of Corynebacterium lactis DSM 45799(T), isolated from raw cow milk.</title>
        <authorList>
            <person name="Ruckert C."/>
            <person name="Albersmeier A."/>
            <person name="Lipski A."/>
            <person name="Kalinowski J."/>
        </authorList>
    </citation>
    <scope>NUCLEOTIDE SEQUENCE [LARGE SCALE GENOMIC DNA]</scope>
    <source>
        <strain evidence="11 12">RW2-5</strain>
    </source>
</reference>
<dbReference type="HAMAP" id="MF_00367">
    <property type="entry name" value="GTPase_Era"/>
    <property type="match status" value="1"/>
</dbReference>
<protein>
    <recommendedName>
        <fullName evidence="2 6">GTPase Era</fullName>
    </recommendedName>
</protein>
<dbReference type="NCBIfam" id="TIGR00231">
    <property type="entry name" value="small_GTP"/>
    <property type="match status" value="1"/>
</dbReference>
<dbReference type="InterPro" id="IPR030388">
    <property type="entry name" value="G_ERA_dom"/>
</dbReference>
<dbReference type="NCBIfam" id="NF000908">
    <property type="entry name" value="PRK00089.1"/>
    <property type="match status" value="1"/>
</dbReference>
<keyword evidence="4 6" id="KW-0694">RNA-binding</keyword>
<evidence type="ECO:0000259" key="10">
    <source>
        <dbReference type="PROSITE" id="PS51713"/>
    </source>
</evidence>
<dbReference type="GO" id="GO:0070181">
    <property type="term" value="F:small ribosomal subunit rRNA binding"/>
    <property type="evidence" value="ECO:0007669"/>
    <property type="project" value="UniProtKB-UniRule"/>
</dbReference>
<keyword evidence="12" id="KW-1185">Reference proteome</keyword>
<keyword evidence="5 6" id="KW-0342">GTP-binding</keyword>
<keyword evidence="6" id="KW-0690">Ribosome biogenesis</keyword>
<keyword evidence="3 6" id="KW-0547">Nucleotide-binding</keyword>
<dbReference type="PROSITE" id="PS50823">
    <property type="entry name" value="KH_TYPE_2"/>
    <property type="match status" value="1"/>
</dbReference>